<keyword evidence="11" id="KW-1185">Reference proteome</keyword>
<dbReference type="Pfam" id="PF13813">
    <property type="entry name" value="MBOAT_2"/>
    <property type="match status" value="1"/>
</dbReference>
<evidence type="ECO:0000256" key="6">
    <source>
        <dbReference type="ARBA" id="ARBA00023136"/>
    </source>
</evidence>
<keyword evidence="3" id="KW-0808">Transferase</keyword>
<evidence type="ECO:0000256" key="8">
    <source>
        <dbReference type="SAM" id="Phobius"/>
    </source>
</evidence>
<comment type="caution">
    <text evidence="10">The sequence shown here is derived from an EMBL/GenBank/DDBJ whole genome shotgun (WGS) entry which is preliminary data.</text>
</comment>
<dbReference type="InterPro" id="IPR044851">
    <property type="entry name" value="Wax_synthase"/>
</dbReference>
<comment type="similarity">
    <text evidence="2">Belongs to the wax synthase family.</text>
</comment>
<evidence type="ECO:0000256" key="4">
    <source>
        <dbReference type="ARBA" id="ARBA00022692"/>
    </source>
</evidence>
<protein>
    <recommendedName>
        <fullName evidence="9">Wax synthase domain-containing protein</fullName>
    </recommendedName>
</protein>
<evidence type="ECO:0000313" key="11">
    <source>
        <dbReference type="Proteomes" id="UP000247233"/>
    </source>
</evidence>
<dbReference type="EMBL" id="MSFL01000031">
    <property type="protein sequence ID" value="PWY70249.1"/>
    <property type="molecule type" value="Genomic_DNA"/>
</dbReference>
<dbReference type="PANTHER" id="PTHR31595:SF67">
    <property type="entry name" value="WAX SYNTHASE DOMAIN-CONTAINING PROTEIN"/>
    <property type="match status" value="1"/>
</dbReference>
<feature type="region of interest" description="Disordered" evidence="7">
    <location>
        <begin position="167"/>
        <end position="192"/>
    </location>
</feature>
<reference evidence="10 11" key="1">
    <citation type="submission" date="2016-12" db="EMBL/GenBank/DDBJ databases">
        <title>The genomes of Aspergillus section Nigri reveals drivers in fungal speciation.</title>
        <authorList>
            <consortium name="DOE Joint Genome Institute"/>
            <person name="Vesth T.C."/>
            <person name="Nybo J."/>
            <person name="Theobald S."/>
            <person name="Brandl J."/>
            <person name="Frisvad J.C."/>
            <person name="Nielsen K.F."/>
            <person name="Lyhne E.K."/>
            <person name="Kogle M.E."/>
            <person name="Kuo A."/>
            <person name="Riley R."/>
            <person name="Clum A."/>
            <person name="Nolan M."/>
            <person name="Lipzen A."/>
            <person name="Salamov A."/>
            <person name="Henrissat B."/>
            <person name="Wiebenga A."/>
            <person name="De Vries R.P."/>
            <person name="Grigoriev I.V."/>
            <person name="Mortensen U.H."/>
            <person name="Andersen M.R."/>
            <person name="Baker S.E."/>
        </authorList>
    </citation>
    <scope>NUCLEOTIDE SEQUENCE [LARGE SCALE GENOMIC DNA]</scope>
    <source>
        <strain evidence="10 11">CBS 117.55</strain>
    </source>
</reference>
<keyword evidence="4 8" id="KW-0812">Transmembrane</keyword>
<evidence type="ECO:0000256" key="5">
    <source>
        <dbReference type="ARBA" id="ARBA00022989"/>
    </source>
</evidence>
<accession>A0A317VA74</accession>
<evidence type="ECO:0000256" key="7">
    <source>
        <dbReference type="SAM" id="MobiDB-lite"/>
    </source>
</evidence>
<organism evidence="10 11">
    <name type="scientific">Aspergillus heteromorphus CBS 117.55</name>
    <dbReference type="NCBI Taxonomy" id="1448321"/>
    <lineage>
        <taxon>Eukaryota</taxon>
        <taxon>Fungi</taxon>
        <taxon>Dikarya</taxon>
        <taxon>Ascomycota</taxon>
        <taxon>Pezizomycotina</taxon>
        <taxon>Eurotiomycetes</taxon>
        <taxon>Eurotiomycetidae</taxon>
        <taxon>Eurotiales</taxon>
        <taxon>Aspergillaceae</taxon>
        <taxon>Aspergillus</taxon>
        <taxon>Aspergillus subgen. Circumdati</taxon>
    </lineage>
</organism>
<dbReference type="STRING" id="1448321.A0A317VA74"/>
<dbReference type="AlphaFoldDB" id="A0A317VA74"/>
<dbReference type="OrthoDB" id="2796277at2759"/>
<evidence type="ECO:0000256" key="1">
    <source>
        <dbReference type="ARBA" id="ARBA00004141"/>
    </source>
</evidence>
<name>A0A317VA74_9EURO</name>
<evidence type="ECO:0000259" key="9">
    <source>
        <dbReference type="Pfam" id="PF13813"/>
    </source>
</evidence>
<evidence type="ECO:0000256" key="2">
    <source>
        <dbReference type="ARBA" id="ARBA00007282"/>
    </source>
</evidence>
<dbReference type="Proteomes" id="UP000247233">
    <property type="component" value="Unassembled WGS sequence"/>
</dbReference>
<feature type="transmembrane region" description="Helical" evidence="8">
    <location>
        <begin position="29"/>
        <end position="49"/>
    </location>
</feature>
<evidence type="ECO:0000256" key="3">
    <source>
        <dbReference type="ARBA" id="ARBA00022679"/>
    </source>
</evidence>
<gene>
    <name evidence="10" type="ORF">BO70DRAFT_432288</name>
</gene>
<sequence length="464" mass="52024">MAAPSYRQFIRDNHDQFESLIQNGTVQPVLLWHLVLPVLLPIVALLIPRPTGPRHLRPLVLGCIIALAIDFIRRRRMLLGGNGYMGGLVPAWWCIWSATLLVFHDAERDFRRLERRPGQQQEEVVGWQTYPSRPFSHRLNWVLGLLTNMRGPEWNWRISSLGPLPASVQSQLDSPTPRFRPEPDDASNPPPPPLRLHLRAVLALCLQSYLALDLIKLLMIRDHYFMGLVTDPPTPPFPFTRLSPSPFLVQAYRSALTGLGVLSALTYVTSFNPLLFGGLSLAFPRAARAITSTPLDVAWLYPPTFGSFLPSILDAGLVGVWSHWWHQIFRFGFISTARALTPAPHSTHPLRPLRRVITLLVAFSLSGALHACGSYAQFRPTHPISGTYRFFILQAVGILLQEFWCRTFLPRVLGGAPRAVKLPGPVRRAGNAAFALGWLLFTGRFIADDFSRGGLWLTEPLPGY</sequence>
<feature type="transmembrane region" description="Helical" evidence="8">
    <location>
        <begin position="84"/>
        <end position="103"/>
    </location>
</feature>
<proteinExistence type="inferred from homology"/>
<dbReference type="VEuPathDB" id="FungiDB:BO70DRAFT_432288"/>
<dbReference type="PANTHER" id="PTHR31595">
    <property type="entry name" value="LONG-CHAIN-ALCOHOL O-FATTY-ACYLTRANSFERASE 3-RELATED"/>
    <property type="match status" value="1"/>
</dbReference>
<dbReference type="InterPro" id="IPR032805">
    <property type="entry name" value="Wax_synthase_dom"/>
</dbReference>
<dbReference type="GO" id="GO:0006629">
    <property type="term" value="P:lipid metabolic process"/>
    <property type="evidence" value="ECO:0007669"/>
    <property type="project" value="InterPro"/>
</dbReference>
<dbReference type="GO" id="GO:0008374">
    <property type="term" value="F:O-acyltransferase activity"/>
    <property type="evidence" value="ECO:0007669"/>
    <property type="project" value="InterPro"/>
</dbReference>
<feature type="domain" description="Wax synthase" evidence="9">
    <location>
        <begin position="301"/>
        <end position="393"/>
    </location>
</feature>
<keyword evidence="6 8" id="KW-0472">Membrane</keyword>
<evidence type="ECO:0000313" key="10">
    <source>
        <dbReference type="EMBL" id="PWY70249.1"/>
    </source>
</evidence>
<dbReference type="GeneID" id="37070542"/>
<dbReference type="RefSeq" id="XP_025395849.1">
    <property type="nucleotide sequence ID" value="XM_025548305.1"/>
</dbReference>
<keyword evidence="5 8" id="KW-1133">Transmembrane helix</keyword>
<comment type="subcellular location">
    <subcellularLocation>
        <location evidence="1">Membrane</location>
        <topology evidence="1">Multi-pass membrane protein</topology>
    </subcellularLocation>
</comment>
<dbReference type="GO" id="GO:0016020">
    <property type="term" value="C:membrane"/>
    <property type="evidence" value="ECO:0007669"/>
    <property type="project" value="UniProtKB-SubCell"/>
</dbReference>